<comment type="caution">
    <text evidence="1">The sequence shown here is derived from an EMBL/GenBank/DDBJ whole genome shotgun (WGS) entry which is preliminary data.</text>
</comment>
<evidence type="ECO:0000313" key="1">
    <source>
        <dbReference type="EMBL" id="GAG89633.1"/>
    </source>
</evidence>
<feature type="non-terminal residue" evidence="1">
    <location>
        <position position="1"/>
    </location>
</feature>
<proteinExistence type="predicted"/>
<organism evidence="1">
    <name type="scientific">marine sediment metagenome</name>
    <dbReference type="NCBI Taxonomy" id="412755"/>
    <lineage>
        <taxon>unclassified sequences</taxon>
        <taxon>metagenomes</taxon>
        <taxon>ecological metagenomes</taxon>
    </lineage>
</organism>
<name>X1BZJ3_9ZZZZ</name>
<reference evidence="1" key="1">
    <citation type="journal article" date="2014" name="Front. Microbiol.">
        <title>High frequency of phylogenetically diverse reductive dehalogenase-homologous genes in deep subseafloor sedimentary metagenomes.</title>
        <authorList>
            <person name="Kawai M."/>
            <person name="Futagami T."/>
            <person name="Toyoda A."/>
            <person name="Takaki Y."/>
            <person name="Nishi S."/>
            <person name="Hori S."/>
            <person name="Arai W."/>
            <person name="Tsubouchi T."/>
            <person name="Morono Y."/>
            <person name="Uchiyama I."/>
            <person name="Ito T."/>
            <person name="Fujiyama A."/>
            <person name="Inagaki F."/>
            <person name="Takami H."/>
        </authorList>
    </citation>
    <scope>NUCLEOTIDE SEQUENCE</scope>
    <source>
        <strain evidence="1">Expedition CK06-06</strain>
    </source>
</reference>
<dbReference type="AlphaFoldDB" id="X1BZJ3"/>
<dbReference type="EMBL" id="BART01011946">
    <property type="protein sequence ID" value="GAG89633.1"/>
    <property type="molecule type" value="Genomic_DNA"/>
</dbReference>
<sequence length="266" mass="32454">LYQEKEYFKQIAILLLSCDDFISDVEDIRDNYYIKVKCESSPNNFLYERKDRELLKDENIHNKYREEINMLMEKFKLFSRWRPYIINTVLKYPIDKDGNLIVPKGGLPQPPPNGSPGTIISTTPNGEISKKLLAVGDEREKEVRKYIKKYNIEDSKFKKLKLRRRPMKNFYTYLRWYKEYQKMKLEYEKKEFKSKDAIYDIIFSKDIIEHKDDWQRPHYKKYIQVKSQKSELRLTPQEEDDIEFRGSSRVRRKIFYLEFLIYRCLK</sequence>
<protein>
    <submittedName>
        <fullName evidence="1">Uncharacterized protein</fullName>
    </submittedName>
</protein>
<gene>
    <name evidence="1" type="ORF">S01H4_25180</name>
</gene>
<accession>X1BZJ3</accession>